<name>A0A0P0Z0Q6_9HYPH</name>
<dbReference type="EMBL" id="LC066375">
    <property type="protein sequence ID" value="BAT27482.1"/>
    <property type="molecule type" value="Genomic_DNA"/>
</dbReference>
<dbReference type="GO" id="GO:0005737">
    <property type="term" value="C:cytoplasm"/>
    <property type="evidence" value="ECO:0007669"/>
    <property type="project" value="TreeGrafter"/>
</dbReference>
<proteinExistence type="predicted"/>
<accession>A0A0P0Z0Q6</accession>
<protein>
    <submittedName>
        <fullName evidence="3">Putative ATPase, AFG1 family</fullName>
    </submittedName>
</protein>
<keyword evidence="1" id="KW-0547">Nucleotide-binding</keyword>
<evidence type="ECO:0000256" key="1">
    <source>
        <dbReference type="ARBA" id="ARBA00022741"/>
    </source>
</evidence>
<dbReference type="AlphaFoldDB" id="A0A0P0Z0Q6"/>
<dbReference type="InterPro" id="IPR027417">
    <property type="entry name" value="P-loop_NTPase"/>
</dbReference>
<dbReference type="PANTHER" id="PTHR12169">
    <property type="entry name" value="ATPASE N2B"/>
    <property type="match status" value="1"/>
</dbReference>
<dbReference type="SUPFAM" id="SSF52540">
    <property type="entry name" value="P-loop containing nucleoside triphosphate hydrolases"/>
    <property type="match status" value="1"/>
</dbReference>
<dbReference type="Gene3D" id="3.40.50.300">
    <property type="entry name" value="P-loop containing nucleotide triphosphate hydrolases"/>
    <property type="match status" value="1"/>
</dbReference>
<dbReference type="InterPro" id="IPR005654">
    <property type="entry name" value="ATPase_AFG1-like"/>
</dbReference>
<sequence length="418" mass="46328">MAARPAARRTYRVPAGTPLSRGCMPQKDGYGVAGAERGPVRAELERRIRDGEISPDEIQRRLADQLDKLARALKDRTLSSKKSALGWLFGARRPAEPVKGLYIYGDVGRGKSMLMDMFFAKAEIGAKRRVHFHAFMADVQDRIKAHRLAVSEGRAKGDDPMPPVAKAIAAEALLLCFDEFTVTDIADAMILARLFSALFDEGVTLVATSNVAPDDLYRNGLNRALFLPFLGLLKTHVAIFQLDAPTDYRMTKLDGEELYLTPLDARTAERLDRIWAGLRGGQTERPSSVTVMGRTIALPRYANRAARFHFDDLLRRPLGPRDYLELARQLDTIVIENIPRLTVAERNEAKRFIILVDAFYDAGKDIVISAAAPAEELYDASTGTEAFEFDRTVSRLTEMRSHAYRAHGPAAALADSAP</sequence>
<dbReference type="GO" id="GO:0005524">
    <property type="term" value="F:ATP binding"/>
    <property type="evidence" value="ECO:0007669"/>
    <property type="project" value="UniProtKB-KW"/>
</dbReference>
<dbReference type="Pfam" id="PF03969">
    <property type="entry name" value="AFG1_ATPase"/>
    <property type="match status" value="1"/>
</dbReference>
<keyword evidence="2" id="KW-0067">ATP-binding</keyword>
<dbReference type="NCBIfam" id="NF040713">
    <property type="entry name" value="ZapE"/>
    <property type="match status" value="1"/>
</dbReference>
<dbReference type="PANTHER" id="PTHR12169:SF6">
    <property type="entry name" value="AFG1-LIKE ATPASE"/>
    <property type="match status" value="1"/>
</dbReference>
<evidence type="ECO:0000256" key="2">
    <source>
        <dbReference type="ARBA" id="ARBA00022840"/>
    </source>
</evidence>
<organism evidence="3">
    <name type="scientific">Aureimonas frigidaquae</name>
    <dbReference type="NCBI Taxonomy" id="424757"/>
    <lineage>
        <taxon>Bacteria</taxon>
        <taxon>Pseudomonadati</taxon>
        <taxon>Pseudomonadota</taxon>
        <taxon>Alphaproteobacteria</taxon>
        <taxon>Hyphomicrobiales</taxon>
        <taxon>Aurantimonadaceae</taxon>
        <taxon>Aureimonas</taxon>
    </lineage>
</organism>
<dbReference type="GO" id="GO:0016887">
    <property type="term" value="F:ATP hydrolysis activity"/>
    <property type="evidence" value="ECO:0007669"/>
    <property type="project" value="InterPro"/>
</dbReference>
<reference evidence="3" key="1">
    <citation type="journal article" date="2015" name="Proc. Natl. Acad. Sci. U.S.A.">
        <title>Bacterial clade with the ribosomal RNA operon on a small plasmid rather than the chromosome.</title>
        <authorList>
            <person name="Anda M."/>
            <person name="Ohtsubo Y."/>
            <person name="Okubo T."/>
            <person name="Sugawara M."/>
            <person name="Nagata Y."/>
            <person name="Tsuda M."/>
            <person name="Minamisawa K."/>
            <person name="Mitsui H."/>
        </authorList>
    </citation>
    <scope>NUCLEOTIDE SEQUENCE</scope>
    <source>
        <strain evidence="3">JCM 14755</strain>
    </source>
</reference>
<evidence type="ECO:0000313" key="3">
    <source>
        <dbReference type="EMBL" id="BAT27482.1"/>
    </source>
</evidence>